<evidence type="ECO:0000256" key="3">
    <source>
        <dbReference type="ARBA" id="ARBA00022833"/>
    </source>
</evidence>
<name>A0A1E3PD57_9ASCO</name>
<keyword evidence="2" id="KW-0479">Metal-binding</keyword>
<proteinExistence type="inferred from homology"/>
<evidence type="ECO:0000313" key="6">
    <source>
        <dbReference type="EMBL" id="ODQ63345.1"/>
    </source>
</evidence>
<evidence type="ECO:0000313" key="7">
    <source>
        <dbReference type="Proteomes" id="UP000095009"/>
    </source>
</evidence>
<dbReference type="PROSITE" id="PS51792">
    <property type="entry name" value="YIPPEE"/>
    <property type="match status" value="1"/>
</dbReference>
<dbReference type="AlphaFoldDB" id="A0A1E3PD57"/>
<dbReference type="Proteomes" id="UP000095009">
    <property type="component" value="Unassembled WGS sequence"/>
</dbReference>
<dbReference type="OrthoDB" id="6407410at2759"/>
<keyword evidence="3" id="KW-0862">Zinc</keyword>
<sequence length="110" mass="12401">MGLKYNTYLDGQCIFGCRACQTHLGLQAEVISDNFSGRHGDASLMGNVVNVYLGPREKKQLRTGLFTVCDLHCEVCETVVGWKYVDAHRDTEKYKVGKYILERALVVEVK</sequence>
<evidence type="ECO:0000259" key="5">
    <source>
        <dbReference type="PROSITE" id="PS51792"/>
    </source>
</evidence>
<dbReference type="PANTHER" id="PTHR13848">
    <property type="entry name" value="PROTEIN YIPPEE-LIKE CG15309-RELATED"/>
    <property type="match status" value="1"/>
</dbReference>
<reference evidence="6 7" key="1">
    <citation type="journal article" date="2016" name="Proc. Natl. Acad. Sci. U.S.A.">
        <title>Comparative genomics of biotechnologically important yeasts.</title>
        <authorList>
            <person name="Riley R."/>
            <person name="Haridas S."/>
            <person name="Wolfe K.H."/>
            <person name="Lopes M.R."/>
            <person name="Hittinger C.T."/>
            <person name="Goeker M."/>
            <person name="Salamov A.A."/>
            <person name="Wisecaver J.H."/>
            <person name="Long T.M."/>
            <person name="Calvey C.H."/>
            <person name="Aerts A.L."/>
            <person name="Barry K.W."/>
            <person name="Choi C."/>
            <person name="Clum A."/>
            <person name="Coughlan A.Y."/>
            <person name="Deshpande S."/>
            <person name="Douglass A.P."/>
            <person name="Hanson S.J."/>
            <person name="Klenk H.-P."/>
            <person name="LaButti K.M."/>
            <person name="Lapidus A."/>
            <person name="Lindquist E.A."/>
            <person name="Lipzen A.M."/>
            <person name="Meier-Kolthoff J.P."/>
            <person name="Ohm R.A."/>
            <person name="Otillar R.P."/>
            <person name="Pangilinan J.L."/>
            <person name="Peng Y."/>
            <person name="Rokas A."/>
            <person name="Rosa C.A."/>
            <person name="Scheuner C."/>
            <person name="Sibirny A.A."/>
            <person name="Slot J.C."/>
            <person name="Stielow J.B."/>
            <person name="Sun H."/>
            <person name="Kurtzman C.P."/>
            <person name="Blackwell M."/>
            <person name="Grigoriev I.V."/>
            <person name="Jeffries T.W."/>
        </authorList>
    </citation>
    <scope>NUCLEOTIDE SEQUENCE [LARGE SCALE GENOMIC DNA]</scope>
    <source>
        <strain evidence="6 7">DSM 6958</strain>
    </source>
</reference>
<accession>A0A1E3PD57</accession>
<organism evidence="6 7">
    <name type="scientific">Nadsonia fulvescens var. elongata DSM 6958</name>
    <dbReference type="NCBI Taxonomy" id="857566"/>
    <lineage>
        <taxon>Eukaryota</taxon>
        <taxon>Fungi</taxon>
        <taxon>Dikarya</taxon>
        <taxon>Ascomycota</taxon>
        <taxon>Saccharomycotina</taxon>
        <taxon>Dipodascomycetes</taxon>
        <taxon>Dipodascales</taxon>
        <taxon>Dipodascales incertae sedis</taxon>
        <taxon>Nadsonia</taxon>
    </lineage>
</organism>
<dbReference type="STRING" id="857566.A0A1E3PD57"/>
<gene>
    <name evidence="6" type="ORF">NADFUDRAFT_48216</name>
</gene>
<dbReference type="InterPro" id="IPR039058">
    <property type="entry name" value="Yippee_fam"/>
</dbReference>
<comment type="similarity">
    <text evidence="1 4">Belongs to the yippee family.</text>
</comment>
<dbReference type="EMBL" id="KV454415">
    <property type="protein sequence ID" value="ODQ63345.1"/>
    <property type="molecule type" value="Genomic_DNA"/>
</dbReference>
<evidence type="ECO:0000256" key="2">
    <source>
        <dbReference type="ARBA" id="ARBA00022723"/>
    </source>
</evidence>
<dbReference type="GO" id="GO:0046872">
    <property type="term" value="F:metal ion binding"/>
    <property type="evidence" value="ECO:0007669"/>
    <property type="project" value="UniProtKB-KW"/>
</dbReference>
<dbReference type="Pfam" id="PF03226">
    <property type="entry name" value="Yippee-Mis18"/>
    <property type="match status" value="1"/>
</dbReference>
<protein>
    <recommendedName>
        <fullName evidence="4">Protein yippee-like</fullName>
    </recommendedName>
</protein>
<evidence type="ECO:0000256" key="1">
    <source>
        <dbReference type="ARBA" id="ARBA00005613"/>
    </source>
</evidence>
<dbReference type="InterPro" id="IPR004910">
    <property type="entry name" value="Yippee/Mis18/Cereblon"/>
</dbReference>
<keyword evidence="7" id="KW-1185">Reference proteome</keyword>
<dbReference type="InterPro" id="IPR034751">
    <property type="entry name" value="Yippee"/>
</dbReference>
<evidence type="ECO:0000256" key="4">
    <source>
        <dbReference type="RuleBase" id="RU110713"/>
    </source>
</evidence>
<feature type="domain" description="Yippee" evidence="5">
    <location>
        <begin position="13"/>
        <end position="110"/>
    </location>
</feature>